<keyword evidence="1" id="KW-1133">Transmembrane helix</keyword>
<name>A0ABW0P2K4_9HYPH</name>
<keyword evidence="1" id="KW-0812">Transmembrane</keyword>
<dbReference type="RefSeq" id="WP_156446454.1">
    <property type="nucleotide sequence ID" value="NZ_JBHSLU010000046.1"/>
</dbReference>
<feature type="transmembrane region" description="Helical" evidence="1">
    <location>
        <begin position="306"/>
        <end position="334"/>
    </location>
</feature>
<gene>
    <name evidence="2" type="ORF">ACFPN9_15240</name>
</gene>
<evidence type="ECO:0000256" key="1">
    <source>
        <dbReference type="SAM" id="Phobius"/>
    </source>
</evidence>
<evidence type="ECO:0000313" key="3">
    <source>
        <dbReference type="Proteomes" id="UP001596060"/>
    </source>
</evidence>
<protein>
    <submittedName>
        <fullName evidence="2">Uncharacterized protein</fullName>
    </submittedName>
</protein>
<dbReference type="Proteomes" id="UP001596060">
    <property type="component" value="Unassembled WGS sequence"/>
</dbReference>
<reference evidence="3" key="1">
    <citation type="journal article" date="2019" name="Int. J. Syst. Evol. Microbiol.">
        <title>The Global Catalogue of Microorganisms (GCM) 10K type strain sequencing project: providing services to taxonomists for standard genome sequencing and annotation.</title>
        <authorList>
            <consortium name="The Broad Institute Genomics Platform"/>
            <consortium name="The Broad Institute Genome Sequencing Center for Infectious Disease"/>
            <person name="Wu L."/>
            <person name="Ma J."/>
        </authorList>
    </citation>
    <scope>NUCLEOTIDE SEQUENCE [LARGE SCALE GENOMIC DNA]</scope>
    <source>
        <strain evidence="3">CCUG 43117</strain>
    </source>
</reference>
<keyword evidence="3" id="KW-1185">Reference proteome</keyword>
<comment type="caution">
    <text evidence="2">The sequence shown here is derived from an EMBL/GenBank/DDBJ whole genome shotgun (WGS) entry which is preliminary data.</text>
</comment>
<proteinExistence type="predicted"/>
<organism evidence="2 3">
    <name type="scientific">Bosea massiliensis</name>
    <dbReference type="NCBI Taxonomy" id="151419"/>
    <lineage>
        <taxon>Bacteria</taxon>
        <taxon>Pseudomonadati</taxon>
        <taxon>Pseudomonadota</taxon>
        <taxon>Alphaproteobacteria</taxon>
        <taxon>Hyphomicrobiales</taxon>
        <taxon>Boseaceae</taxon>
        <taxon>Bosea</taxon>
    </lineage>
</organism>
<keyword evidence="1" id="KW-0472">Membrane</keyword>
<accession>A0ABW0P2K4</accession>
<dbReference type="EMBL" id="JBHSLU010000046">
    <property type="protein sequence ID" value="MFC5506610.1"/>
    <property type="molecule type" value="Genomic_DNA"/>
</dbReference>
<sequence length="356" mass="36120">MKRVVLGFGLGLSLAAAGSLVLPQGVQHWREVAAAEDPAVLADLRLAGVLNAARIDAEIDAALAARDTELAESFVALAAERGLPVSAERRQKLQALKDGAIIQAVSDFGQGFLAGDRESGAAFAGALVGDVTGYGDLRDLAVEGRKWLGGEGADGAVLAIAAAGLAISAATWVSLGGSLPARNGLSAVKAASKAKILSPALTANLTRTAVDAIDRPALNASLTAASRLDLAAARVAAGGIVKPAAMARFAALGQDAGAVYTRTGSRGLRQVLAVAEDAGDIGKAAKLGAAKGTTTRAILKVLGRGALVLGALSLSAVGWMLALIGYAIALAMLAQRFGWWLGRRLWPRRRAVSPAM</sequence>
<evidence type="ECO:0000313" key="2">
    <source>
        <dbReference type="EMBL" id="MFC5506610.1"/>
    </source>
</evidence>